<feature type="domain" description="ABC transporter" evidence="12">
    <location>
        <begin position="149"/>
        <end position="421"/>
    </location>
</feature>
<dbReference type="GO" id="GO:0140359">
    <property type="term" value="F:ABC-type transporter activity"/>
    <property type="evidence" value="ECO:0007669"/>
    <property type="project" value="InterPro"/>
</dbReference>
<dbReference type="GO" id="GO:0005524">
    <property type="term" value="F:ATP binding"/>
    <property type="evidence" value="ECO:0007669"/>
    <property type="project" value="UniProtKB-KW"/>
</dbReference>
<dbReference type="InterPro" id="IPR043926">
    <property type="entry name" value="ABCG_dom"/>
</dbReference>
<dbReference type="InterPro" id="IPR013581">
    <property type="entry name" value="PDR_assoc"/>
</dbReference>
<accession>A0AAV8U0C4</accession>
<dbReference type="CDD" id="cd03232">
    <property type="entry name" value="ABCG_PDR_domain2"/>
    <property type="match status" value="1"/>
</dbReference>
<keyword evidence="5" id="KW-0677">Repeat</keyword>
<keyword evidence="3" id="KW-0813">Transport</keyword>
<gene>
    <name evidence="13" type="ORF">K2173_026916</name>
</gene>
<organism evidence="13 14">
    <name type="scientific">Erythroxylum novogranatense</name>
    <dbReference type="NCBI Taxonomy" id="1862640"/>
    <lineage>
        <taxon>Eukaryota</taxon>
        <taxon>Viridiplantae</taxon>
        <taxon>Streptophyta</taxon>
        <taxon>Embryophyta</taxon>
        <taxon>Tracheophyta</taxon>
        <taxon>Spermatophyta</taxon>
        <taxon>Magnoliopsida</taxon>
        <taxon>eudicotyledons</taxon>
        <taxon>Gunneridae</taxon>
        <taxon>Pentapetalae</taxon>
        <taxon>rosids</taxon>
        <taxon>fabids</taxon>
        <taxon>Malpighiales</taxon>
        <taxon>Erythroxylaceae</taxon>
        <taxon>Erythroxylum</taxon>
    </lineage>
</organism>
<evidence type="ECO:0000256" key="7">
    <source>
        <dbReference type="ARBA" id="ARBA00022840"/>
    </source>
</evidence>
<name>A0AAV8U0C4_9ROSI</name>
<dbReference type="InterPro" id="IPR003439">
    <property type="entry name" value="ABC_transporter-like_ATP-bd"/>
</dbReference>
<keyword evidence="7" id="KW-0067">ATP-binding</keyword>
<evidence type="ECO:0000313" key="13">
    <source>
        <dbReference type="EMBL" id="KAJ8771739.1"/>
    </source>
</evidence>
<feature type="transmembrane region" description="Helical" evidence="11">
    <location>
        <begin position="1177"/>
        <end position="1195"/>
    </location>
</feature>
<feature type="transmembrane region" description="Helical" evidence="11">
    <location>
        <begin position="591"/>
        <end position="624"/>
    </location>
</feature>
<feature type="transmembrane region" description="Helical" evidence="11">
    <location>
        <begin position="1403"/>
        <end position="1424"/>
    </location>
</feature>
<dbReference type="InterPro" id="IPR034003">
    <property type="entry name" value="ABCG_PDR_2"/>
</dbReference>
<dbReference type="GO" id="GO:0005886">
    <property type="term" value="C:plasma membrane"/>
    <property type="evidence" value="ECO:0007669"/>
    <property type="project" value="UniProtKB-ARBA"/>
</dbReference>
<protein>
    <recommendedName>
        <fullName evidence="12">ABC transporter domain-containing protein</fullName>
    </recommendedName>
</protein>
<dbReference type="Proteomes" id="UP001159364">
    <property type="component" value="Linkage Group LG02"/>
</dbReference>
<dbReference type="InterPro" id="IPR003593">
    <property type="entry name" value="AAA+_ATPase"/>
</dbReference>
<comment type="caution">
    <text evidence="13">The sequence shown here is derived from an EMBL/GenBank/DDBJ whole genome shotgun (WGS) entry which is preliminary data.</text>
</comment>
<proteinExistence type="inferred from homology"/>
<evidence type="ECO:0000256" key="2">
    <source>
        <dbReference type="ARBA" id="ARBA00006012"/>
    </source>
</evidence>
<feature type="transmembrane region" description="Helical" evidence="11">
    <location>
        <begin position="521"/>
        <end position="540"/>
    </location>
</feature>
<dbReference type="InterPro" id="IPR027417">
    <property type="entry name" value="P-loop_NTPase"/>
</dbReference>
<feature type="transmembrane region" description="Helical" evidence="11">
    <location>
        <begin position="1207"/>
        <end position="1234"/>
    </location>
</feature>
<keyword evidence="14" id="KW-1185">Reference proteome</keyword>
<evidence type="ECO:0000256" key="4">
    <source>
        <dbReference type="ARBA" id="ARBA00022692"/>
    </source>
</evidence>
<evidence type="ECO:0000256" key="5">
    <source>
        <dbReference type="ARBA" id="ARBA00022737"/>
    </source>
</evidence>
<dbReference type="Pfam" id="PF01061">
    <property type="entry name" value="ABC2_membrane"/>
    <property type="match status" value="2"/>
</dbReference>
<evidence type="ECO:0000256" key="9">
    <source>
        <dbReference type="ARBA" id="ARBA00023136"/>
    </source>
</evidence>
<dbReference type="PROSITE" id="PS50893">
    <property type="entry name" value="ABC_TRANSPORTER_2"/>
    <property type="match status" value="2"/>
</dbReference>
<reference evidence="13 14" key="1">
    <citation type="submission" date="2021-09" db="EMBL/GenBank/DDBJ databases">
        <title>Genomic insights and catalytic innovation underlie evolution of tropane alkaloids biosynthesis.</title>
        <authorList>
            <person name="Wang Y.-J."/>
            <person name="Tian T."/>
            <person name="Huang J.-P."/>
            <person name="Huang S.-X."/>
        </authorList>
    </citation>
    <scope>NUCLEOTIDE SEQUENCE [LARGE SCALE GENOMIC DNA]</scope>
    <source>
        <strain evidence="13">KIB-2018</strain>
        <tissue evidence="13">Leaf</tissue>
    </source>
</reference>
<dbReference type="EMBL" id="JAIWQS010000002">
    <property type="protein sequence ID" value="KAJ8771739.1"/>
    <property type="molecule type" value="Genomic_DNA"/>
</dbReference>
<feature type="transmembrane region" description="Helical" evidence="11">
    <location>
        <begin position="552"/>
        <end position="571"/>
    </location>
</feature>
<dbReference type="FunFam" id="3.40.50.300:FF:000179">
    <property type="entry name" value="ABC transporter G family member 34"/>
    <property type="match status" value="1"/>
</dbReference>
<dbReference type="Pfam" id="PF08370">
    <property type="entry name" value="PDR_assoc"/>
    <property type="match status" value="1"/>
</dbReference>
<sequence length="1431" mass="161160">MDTAVEISGSSSAQFGASFRDGSSAETEDELELQWAAVERLPTFERLRTSLFDSEGDPNGGQGKNLIDVTELGAMERRFIVDKLISHIEEDNRRLLLKMRKRMDKVGVKLPTVEVKFNNLSIEADCEVVHGKPLPTLWNSFKSLLSVFTKLSQCKSQKARLRIVKGVSGVIKPSRMTLLLGPPGSGKTTLLKALAGKLDSSLKVKGEIYYNGRKVENLMPQDTSAYISQYDLHIPEMTVRETIDFSARCQGVESKTEIMMEVIRREKQEGIVPEPDIDTFMKATSISGLERTLQTDYTLKILGLDICADTIVGDAMRRGISGGQKRRLATAEMIVGPKRALFMDEISNGLDTSTTFQIITCLQQLVHITDATALISLLQPAPETFDLFDDIMLYAEGKIVYHGPKSDILTFFEDCGFRCPTRKGVADFLQEVISEKDQIQYWYKTESPYKYISVKEFSQMFNAYCIGRQLNEEFCTANNDRSKQNYTSYSNSSKYSTTKWELLKACMDREVLLMKRNSSVYTFKFVQLFVIALITMTVFLRTRMEVDLEHANYFLGSLFYGIMRIMLNGIAELTMTVSRLSVFYKQRDFNFYPAWIFSVPFAVLKIPLSLAESFAWTALTYYVIGYAPEVERFLRQVLLFFALHQTSLSSFRFIAAICQREVAAIFLGSVLILILLLFGGFVIPEASLPAWLRWGFWASMVSYAEIGVSVNEFLAPRWKKVMSGSSTVSEAALSSHGLNFEDYYYWLSLGVLFGTAVLLNIGFVLALTFMKSPGTHKLIISYEKLHQLQNDEGINGGRDIDKKPQPTTPSLTRATSTETARMALPFDPLILTFQNVQYSVETPLEMRKQGFKDTRLHLLHDITGAFRPGVLTALMGVSGAGKTTLMDVLAGRKVSGYIEGDIRVGGYPKIQEAFARISGYCEQSDIHSPQITVEESLIFSAWLRLPSEIERTTKAEFVKDVIERIELEGIKDTLVGLPGISGLSNEQRKRLTIAVELVSNPSIIFMDEPTSGLDARAAAIVMRAVKNVANTGRTVVCTIHQPSIDIFEAFDELILMKKGGQIIYSGPLGEHSMELINYFEQIPGVPRIKGNYNPATWMLEVTSAALEAQLGLDFSRVYKESPLCMENLEGVQRLSEAPAGSSEIHFPTRYACNSWEQFEACIWKQNLSYWRSPAYNFTRLMLTIISSILLAVLMWQKGQKIYSEQDLINIISSVYVLLQNLAVYNSSVAIPVVATERTVLYRERFAGMYSSWAYSIAKVTIELPYVFLEALFFVVMTYPAIGFYGSATKVLWFFYATFCMLLYYTYLGMFMVSISPNAKLATILAAASFTILNLFSGFLIPGPAIPKWWRWCYWISPTSWTLNALVTPQYGDIGEHITVFGETKPMNSFLENYYGYDRAKLPLIAFLQAAFPVLFASLFAVSIAKLNFQRR</sequence>
<dbReference type="FunFam" id="3.40.50.300:FF:000157">
    <property type="entry name" value="ABC transporter G family member 34"/>
    <property type="match status" value="1"/>
</dbReference>
<feature type="transmembrane region" description="Helical" evidence="11">
    <location>
        <begin position="663"/>
        <end position="683"/>
    </location>
</feature>
<dbReference type="SUPFAM" id="SSF52540">
    <property type="entry name" value="P-loop containing nucleoside triphosphate hydrolases"/>
    <property type="match status" value="2"/>
</dbReference>
<feature type="transmembrane region" description="Helical" evidence="11">
    <location>
        <begin position="1290"/>
        <end position="1308"/>
    </location>
</feature>
<evidence type="ECO:0000256" key="3">
    <source>
        <dbReference type="ARBA" id="ARBA00022448"/>
    </source>
</evidence>
<feature type="transmembrane region" description="Helical" evidence="11">
    <location>
        <begin position="743"/>
        <end position="769"/>
    </location>
</feature>
<feature type="transmembrane region" description="Helical" evidence="11">
    <location>
        <begin position="1320"/>
        <end position="1340"/>
    </location>
</feature>
<dbReference type="SMART" id="SM00382">
    <property type="entry name" value="AAA"/>
    <property type="match status" value="2"/>
</dbReference>
<dbReference type="PANTHER" id="PTHR19241">
    <property type="entry name" value="ATP-BINDING CASSETTE TRANSPORTER"/>
    <property type="match status" value="1"/>
</dbReference>
<evidence type="ECO:0000256" key="6">
    <source>
        <dbReference type="ARBA" id="ARBA00022741"/>
    </source>
</evidence>
<evidence type="ECO:0000313" key="14">
    <source>
        <dbReference type="Proteomes" id="UP001159364"/>
    </source>
</evidence>
<keyword evidence="8 11" id="KW-1133">Transmembrane helix</keyword>
<evidence type="ECO:0000256" key="11">
    <source>
        <dbReference type="SAM" id="Phobius"/>
    </source>
</evidence>
<dbReference type="Gene3D" id="3.40.50.300">
    <property type="entry name" value="P-loop containing nucleotide triphosphate hydrolases"/>
    <property type="match status" value="2"/>
</dbReference>
<evidence type="ECO:0000256" key="10">
    <source>
        <dbReference type="SAM" id="MobiDB-lite"/>
    </source>
</evidence>
<comment type="similarity">
    <text evidence="2">Belongs to the ABC transporter superfamily. ABCG family. PDR (TC 3.A.1.205) subfamily.</text>
</comment>
<dbReference type="Pfam" id="PF00005">
    <property type="entry name" value="ABC_tran"/>
    <property type="match status" value="2"/>
</dbReference>
<dbReference type="GO" id="GO:0016887">
    <property type="term" value="F:ATP hydrolysis activity"/>
    <property type="evidence" value="ECO:0007669"/>
    <property type="project" value="InterPro"/>
</dbReference>
<feature type="transmembrane region" description="Helical" evidence="11">
    <location>
        <begin position="1265"/>
        <end position="1284"/>
    </location>
</feature>
<evidence type="ECO:0000259" key="12">
    <source>
        <dbReference type="PROSITE" id="PS50893"/>
    </source>
</evidence>
<keyword evidence="4 11" id="KW-0812">Transmembrane</keyword>
<evidence type="ECO:0000256" key="1">
    <source>
        <dbReference type="ARBA" id="ARBA00004141"/>
    </source>
</evidence>
<keyword evidence="6" id="KW-0547">Nucleotide-binding</keyword>
<dbReference type="InterPro" id="IPR013525">
    <property type="entry name" value="ABC2_TM"/>
</dbReference>
<comment type="subcellular location">
    <subcellularLocation>
        <location evidence="1">Membrane</location>
        <topology evidence="1">Multi-pass membrane protein</topology>
    </subcellularLocation>
</comment>
<keyword evidence="9 11" id="KW-0472">Membrane</keyword>
<feature type="domain" description="ABC transporter" evidence="12">
    <location>
        <begin position="831"/>
        <end position="1084"/>
    </location>
</feature>
<evidence type="ECO:0000256" key="8">
    <source>
        <dbReference type="ARBA" id="ARBA00022989"/>
    </source>
</evidence>
<dbReference type="Pfam" id="PF19055">
    <property type="entry name" value="ABC2_membrane_7"/>
    <property type="match status" value="2"/>
</dbReference>
<feature type="region of interest" description="Disordered" evidence="10">
    <location>
        <begin position="793"/>
        <end position="814"/>
    </location>
</feature>